<accession>A0A7C4RU08</accession>
<evidence type="ECO:0000256" key="8">
    <source>
        <dbReference type="SAM" id="Phobius"/>
    </source>
</evidence>
<evidence type="ECO:0000313" key="10">
    <source>
        <dbReference type="EMBL" id="HGU34020.1"/>
    </source>
</evidence>
<feature type="transmembrane region" description="Helical" evidence="8">
    <location>
        <begin position="340"/>
        <end position="359"/>
    </location>
</feature>
<dbReference type="Gene3D" id="3.40.1710.10">
    <property type="entry name" value="abc type-2 transporter like domain"/>
    <property type="match status" value="1"/>
</dbReference>
<feature type="transmembrane region" description="Helical" evidence="8">
    <location>
        <begin position="173"/>
        <end position="196"/>
    </location>
</feature>
<feature type="transmembrane region" description="Helical" evidence="8">
    <location>
        <begin position="250"/>
        <end position="272"/>
    </location>
</feature>
<feature type="transmembrane region" description="Helical" evidence="8">
    <location>
        <begin position="284"/>
        <end position="304"/>
    </location>
</feature>
<keyword evidence="3" id="KW-0813">Transport</keyword>
<evidence type="ECO:0000259" key="9">
    <source>
        <dbReference type="PROSITE" id="PS51012"/>
    </source>
</evidence>
<dbReference type="EMBL" id="DSUH01000327">
    <property type="protein sequence ID" value="HGU34020.1"/>
    <property type="molecule type" value="Genomic_DNA"/>
</dbReference>
<evidence type="ECO:0000256" key="2">
    <source>
        <dbReference type="ARBA" id="ARBA00007783"/>
    </source>
</evidence>
<evidence type="ECO:0000256" key="5">
    <source>
        <dbReference type="ARBA" id="ARBA00022692"/>
    </source>
</evidence>
<sequence>MMHLWQRLKPMLVKELLQMVRDVRMRAVVFGLPVIQMLIMAFALTTDVTRIRTAVLDWDRTPASRALLNAFTSSGYFDIHSVLQNDRDISILLDHARVTAVVVIPAGFENERQAGRTADVQILLDGTDSNTSAIVLGYAMAIVQRFGLAGLSIRGPEILSRAWFNVNLESRLYFVPALIAVMLLVFSILLTSIGIVREKEIGTIEQIMVTPIRKIEYILGKTIPYLAAGYVTMSLMLTVAMAIFDVRIHGNVFLLYLLTGIYLFGNLGIALIVSASARTQQQALLTAFLILMPCVLLSGFMFPIRNMPESIQIATWLNPMRWYLEILRGIVMKGVGIRALWQPIVCQTVLAVAFIGLAARGVKKTLA</sequence>
<name>A0A7C4RU08_9BACT</name>
<reference evidence="10" key="1">
    <citation type="journal article" date="2020" name="mSystems">
        <title>Genome- and Community-Level Interaction Insights into Carbon Utilization and Element Cycling Functions of Hydrothermarchaeota in Hydrothermal Sediment.</title>
        <authorList>
            <person name="Zhou Z."/>
            <person name="Liu Y."/>
            <person name="Xu W."/>
            <person name="Pan J."/>
            <person name="Luo Z.H."/>
            <person name="Li M."/>
        </authorList>
    </citation>
    <scope>NUCLEOTIDE SEQUENCE [LARGE SCALE GENOMIC DNA]</scope>
    <source>
        <strain evidence="10">SpSt-477</strain>
    </source>
</reference>
<proteinExistence type="inferred from homology"/>
<dbReference type="InterPro" id="IPR047817">
    <property type="entry name" value="ABC2_TM_bact-type"/>
</dbReference>
<evidence type="ECO:0000256" key="3">
    <source>
        <dbReference type="ARBA" id="ARBA00022448"/>
    </source>
</evidence>
<dbReference type="InterPro" id="IPR051449">
    <property type="entry name" value="ABC-2_transporter_component"/>
</dbReference>
<protein>
    <submittedName>
        <fullName evidence="10">ABC transporter permease</fullName>
    </submittedName>
</protein>
<comment type="similarity">
    <text evidence="2">Belongs to the ABC-2 integral membrane protein family.</text>
</comment>
<dbReference type="AlphaFoldDB" id="A0A7C4RU08"/>
<dbReference type="GO" id="GO:0140359">
    <property type="term" value="F:ABC-type transporter activity"/>
    <property type="evidence" value="ECO:0007669"/>
    <property type="project" value="InterPro"/>
</dbReference>
<evidence type="ECO:0000256" key="6">
    <source>
        <dbReference type="ARBA" id="ARBA00022989"/>
    </source>
</evidence>
<gene>
    <name evidence="10" type="ORF">ENS29_14415</name>
</gene>
<feature type="transmembrane region" description="Helical" evidence="8">
    <location>
        <begin position="223"/>
        <end position="244"/>
    </location>
</feature>
<feature type="domain" description="ABC transmembrane type-2" evidence="9">
    <location>
        <begin position="136"/>
        <end position="365"/>
    </location>
</feature>
<keyword evidence="7 8" id="KW-0472">Membrane</keyword>
<evidence type="ECO:0000256" key="1">
    <source>
        <dbReference type="ARBA" id="ARBA00004651"/>
    </source>
</evidence>
<comment type="subcellular location">
    <subcellularLocation>
        <location evidence="1">Cell membrane</location>
        <topology evidence="1">Multi-pass membrane protein</topology>
    </subcellularLocation>
</comment>
<dbReference type="GO" id="GO:0005886">
    <property type="term" value="C:plasma membrane"/>
    <property type="evidence" value="ECO:0007669"/>
    <property type="project" value="UniProtKB-SubCell"/>
</dbReference>
<comment type="caution">
    <text evidence="10">The sequence shown here is derived from an EMBL/GenBank/DDBJ whole genome shotgun (WGS) entry which is preliminary data.</text>
</comment>
<dbReference type="Pfam" id="PF12698">
    <property type="entry name" value="ABC2_membrane_3"/>
    <property type="match status" value="1"/>
</dbReference>
<keyword evidence="4" id="KW-1003">Cell membrane</keyword>
<dbReference type="InterPro" id="IPR013525">
    <property type="entry name" value="ABC2_TM"/>
</dbReference>
<keyword evidence="6 8" id="KW-1133">Transmembrane helix</keyword>
<keyword evidence="5 8" id="KW-0812">Transmembrane</keyword>
<dbReference type="PANTHER" id="PTHR30294:SF29">
    <property type="entry name" value="MULTIDRUG ABC TRANSPORTER PERMEASE YBHS-RELATED"/>
    <property type="match status" value="1"/>
</dbReference>
<dbReference type="PROSITE" id="PS51012">
    <property type="entry name" value="ABC_TM2"/>
    <property type="match status" value="1"/>
</dbReference>
<evidence type="ECO:0000256" key="7">
    <source>
        <dbReference type="ARBA" id="ARBA00023136"/>
    </source>
</evidence>
<dbReference type="PANTHER" id="PTHR30294">
    <property type="entry name" value="MEMBRANE COMPONENT OF ABC TRANSPORTER YHHJ-RELATED"/>
    <property type="match status" value="1"/>
</dbReference>
<evidence type="ECO:0000256" key="4">
    <source>
        <dbReference type="ARBA" id="ARBA00022475"/>
    </source>
</evidence>
<organism evidence="10">
    <name type="scientific">Desulfatirhabdium butyrativorans</name>
    <dbReference type="NCBI Taxonomy" id="340467"/>
    <lineage>
        <taxon>Bacteria</taxon>
        <taxon>Pseudomonadati</taxon>
        <taxon>Thermodesulfobacteriota</taxon>
        <taxon>Desulfobacteria</taxon>
        <taxon>Desulfobacterales</taxon>
        <taxon>Desulfatirhabdiaceae</taxon>
        <taxon>Desulfatirhabdium</taxon>
    </lineage>
</organism>